<evidence type="ECO:0000313" key="9">
    <source>
        <dbReference type="Proteomes" id="UP000223913"/>
    </source>
</evidence>
<feature type="domain" description="OmpA-like" evidence="7">
    <location>
        <begin position="60"/>
        <end position="177"/>
    </location>
</feature>
<dbReference type="PANTHER" id="PTHR30329">
    <property type="entry name" value="STATOR ELEMENT OF FLAGELLAR MOTOR COMPLEX"/>
    <property type="match status" value="1"/>
</dbReference>
<dbReference type="PRINTS" id="PR01023">
    <property type="entry name" value="NAFLGMOTY"/>
</dbReference>
<dbReference type="Pfam" id="PF00691">
    <property type="entry name" value="OmpA"/>
    <property type="match status" value="1"/>
</dbReference>
<reference evidence="8 9" key="1">
    <citation type="submission" date="2017-10" db="EMBL/GenBank/DDBJ databases">
        <title>The draft genome sequence of Lewinella nigricans NBRC 102662.</title>
        <authorList>
            <person name="Wang K."/>
        </authorList>
    </citation>
    <scope>NUCLEOTIDE SEQUENCE [LARGE SCALE GENOMIC DNA]</scope>
    <source>
        <strain evidence="8 9">NBRC 102662</strain>
    </source>
</reference>
<accession>A0A2D0N945</accession>
<evidence type="ECO:0000256" key="6">
    <source>
        <dbReference type="SAM" id="MobiDB-lite"/>
    </source>
</evidence>
<feature type="region of interest" description="Disordered" evidence="6">
    <location>
        <begin position="352"/>
        <end position="371"/>
    </location>
</feature>
<organism evidence="8 9">
    <name type="scientific">Flavilitoribacter nigricans (strain ATCC 23147 / DSM 23189 / NBRC 102662 / NCIMB 1420 / SS-2)</name>
    <name type="common">Lewinella nigricans</name>
    <dbReference type="NCBI Taxonomy" id="1122177"/>
    <lineage>
        <taxon>Bacteria</taxon>
        <taxon>Pseudomonadati</taxon>
        <taxon>Bacteroidota</taxon>
        <taxon>Saprospiria</taxon>
        <taxon>Saprospirales</taxon>
        <taxon>Lewinellaceae</taxon>
        <taxon>Flavilitoribacter</taxon>
    </lineage>
</organism>
<dbReference type="InterPro" id="IPR006665">
    <property type="entry name" value="OmpA-like"/>
</dbReference>
<feature type="coiled-coil region" evidence="5">
    <location>
        <begin position="404"/>
        <end position="471"/>
    </location>
</feature>
<comment type="subcellular location">
    <subcellularLocation>
        <location evidence="1">Cell outer membrane</location>
    </subcellularLocation>
</comment>
<dbReference type="OrthoDB" id="1488726at2"/>
<dbReference type="Gene3D" id="3.30.1330.60">
    <property type="entry name" value="OmpA-like domain"/>
    <property type="match status" value="1"/>
</dbReference>
<protein>
    <recommendedName>
        <fullName evidence="7">OmpA-like domain-containing protein</fullName>
    </recommendedName>
</protein>
<dbReference type="AlphaFoldDB" id="A0A2D0N945"/>
<evidence type="ECO:0000313" key="8">
    <source>
        <dbReference type="EMBL" id="PHN05034.1"/>
    </source>
</evidence>
<evidence type="ECO:0000256" key="1">
    <source>
        <dbReference type="ARBA" id="ARBA00004442"/>
    </source>
</evidence>
<dbReference type="EMBL" id="PDUD01000023">
    <property type="protein sequence ID" value="PHN05034.1"/>
    <property type="molecule type" value="Genomic_DNA"/>
</dbReference>
<evidence type="ECO:0000256" key="5">
    <source>
        <dbReference type="SAM" id="Coils"/>
    </source>
</evidence>
<keyword evidence="9" id="KW-1185">Reference proteome</keyword>
<proteinExistence type="predicted"/>
<dbReference type="InterPro" id="IPR006664">
    <property type="entry name" value="OMP_bac"/>
</dbReference>
<dbReference type="InterPro" id="IPR036737">
    <property type="entry name" value="OmpA-like_sf"/>
</dbReference>
<keyword evidence="3" id="KW-0998">Cell outer membrane</keyword>
<evidence type="ECO:0000259" key="7">
    <source>
        <dbReference type="PROSITE" id="PS51123"/>
    </source>
</evidence>
<keyword evidence="2 4" id="KW-0472">Membrane</keyword>
<dbReference type="PROSITE" id="PS51123">
    <property type="entry name" value="OMPA_2"/>
    <property type="match status" value="1"/>
</dbReference>
<name>A0A2D0N945_FLAN2</name>
<dbReference type="SUPFAM" id="SSF103088">
    <property type="entry name" value="OmpA-like"/>
    <property type="match status" value="1"/>
</dbReference>
<dbReference type="Proteomes" id="UP000223913">
    <property type="component" value="Unassembled WGS sequence"/>
</dbReference>
<evidence type="ECO:0000256" key="2">
    <source>
        <dbReference type="ARBA" id="ARBA00023136"/>
    </source>
</evidence>
<dbReference type="InterPro" id="IPR050330">
    <property type="entry name" value="Bact_OuterMem_StrucFunc"/>
</dbReference>
<gene>
    <name evidence="8" type="ORF">CRP01_18585</name>
</gene>
<dbReference type="CDD" id="cd07185">
    <property type="entry name" value="OmpA_C-like"/>
    <property type="match status" value="1"/>
</dbReference>
<dbReference type="GO" id="GO:0009279">
    <property type="term" value="C:cell outer membrane"/>
    <property type="evidence" value="ECO:0007669"/>
    <property type="project" value="UniProtKB-SubCell"/>
</dbReference>
<keyword evidence="5" id="KW-0175">Coiled coil</keyword>
<evidence type="ECO:0000256" key="4">
    <source>
        <dbReference type="PROSITE-ProRule" id="PRU00473"/>
    </source>
</evidence>
<dbReference type="PRINTS" id="PR01021">
    <property type="entry name" value="OMPADOMAIN"/>
</dbReference>
<evidence type="ECO:0000256" key="3">
    <source>
        <dbReference type="ARBA" id="ARBA00023237"/>
    </source>
</evidence>
<dbReference type="PANTHER" id="PTHR30329:SF21">
    <property type="entry name" value="LIPOPROTEIN YIAD-RELATED"/>
    <property type="match status" value="1"/>
</dbReference>
<comment type="caution">
    <text evidence="8">The sequence shown here is derived from an EMBL/GenBank/DDBJ whole genome shotgun (WGS) entry which is preliminary data.</text>
</comment>
<sequence length="623" mass="71289">MVEPMADHSSFFRFIFKNALRNERPCSTGLLRPLPSPLKPFVMYKNALLLMFLVLCGSLSLQAQEQETSIVYFALDSDVLSPDARQQLDGLLETIGQLDRWKLDVRAHTDATGTDQYNEALAQRRAAAVRTYLTERDLPTDLVSISTFGEHRPAESNVTETGRQRNRRVEIDLYHWPLHSLNDLIGGLNENGGQFFSFASDQSVAITGADGTTVWIPSDIFVHADGRTAHGDIQLEMREAYTYADMIAQSLSTHSGDRILETGGMVYLEARLGEEQLQLREGGELVISMPTESTLPDMQLFTGATDANGNLQDWNPTGQGFKTNKMATLRIADPPAMPDVRTGMTFFKEDLSGEPIEPAKPRAPVYPSEPKRESIQYNPGFFKKLVMGRKKIEAREEAIYAQKVEQYEARLERYPELLAAHELEMERYESKMDRYREEMLAYEAGLKAQWKAHQQRQREKYKEAYELAEVKYRRTLEAYEAYKAKKIADYEAAVEQGAVDQRSLNEYFFTVNKMGWINCDRFYNIAASEKEPLMVMDDDEQEERVFILFKERRSALNTIRKKDHYTTLSVPRGMEVRVIGLKVKDGRPLLAIREVTVGEIDQIELEYEPRRLSEIRETMASLD</sequence>